<proteinExistence type="inferred from homology"/>
<dbReference type="AlphaFoldDB" id="A0A846QIB4"/>
<dbReference type="PANTHER" id="PTHR47755:SF1">
    <property type="entry name" value="CELL DIVISION PROTEIN FTSX"/>
    <property type="match status" value="1"/>
</dbReference>
<dbReference type="PANTHER" id="PTHR47755">
    <property type="entry name" value="CELL DIVISION PROTEIN FTSX"/>
    <property type="match status" value="1"/>
</dbReference>
<sequence>MIGVILRLVLRGLRDTLRHPLSRLLTLAAVTLAAFLGALFLLVVDNLDRELLDVKGRFAFQVYWEAGADMNGVRTAWAGLQSLPHLVSWQTFTPDEALKDLSRTLSGVGGLDRLGSGNPLPPTALLHFSPPADEADAFARDMLARLQALPGVADVHYDALQIELARSWAVFSRSVLWPVVALLALAVALLVGNTMKLSMLARRDEVAILHLVGAARWYIRLPLVAGGALIGLVAGSLALAFLRGAQVALARFCAAAPLSIDITFLPAEQCVAVVAALTLVCMFSGWVAVRE</sequence>
<dbReference type="Pfam" id="PF02687">
    <property type="entry name" value="FtsX"/>
    <property type="match status" value="1"/>
</dbReference>
<evidence type="ECO:0000256" key="1">
    <source>
        <dbReference type="ARBA" id="ARBA00004651"/>
    </source>
</evidence>
<evidence type="ECO:0000313" key="9">
    <source>
        <dbReference type="EMBL" id="NJB67968.1"/>
    </source>
</evidence>
<dbReference type="GO" id="GO:0051301">
    <property type="term" value="P:cell division"/>
    <property type="evidence" value="ECO:0007669"/>
    <property type="project" value="UniProtKB-KW"/>
</dbReference>
<evidence type="ECO:0000256" key="5">
    <source>
        <dbReference type="ARBA" id="ARBA00023136"/>
    </source>
</evidence>
<organism evidence="9 10">
    <name type="scientific">Desulfobaculum xiamenense</name>
    <dbReference type="NCBI Taxonomy" id="995050"/>
    <lineage>
        <taxon>Bacteria</taxon>
        <taxon>Pseudomonadati</taxon>
        <taxon>Thermodesulfobacteriota</taxon>
        <taxon>Desulfovibrionia</taxon>
        <taxon>Desulfovibrionales</taxon>
        <taxon>Desulfovibrionaceae</taxon>
        <taxon>Desulfobaculum</taxon>
    </lineage>
</organism>
<gene>
    <name evidence="9" type="ORF">GGQ74_001641</name>
</gene>
<dbReference type="InterPro" id="IPR003838">
    <property type="entry name" value="ABC3_permease_C"/>
</dbReference>
<comment type="caution">
    <text evidence="9">The sequence shown here is derived from an EMBL/GenBank/DDBJ whole genome shotgun (WGS) entry which is preliminary data.</text>
</comment>
<feature type="transmembrane region" description="Helical" evidence="7">
    <location>
        <begin position="21"/>
        <end position="44"/>
    </location>
</feature>
<evidence type="ECO:0000256" key="4">
    <source>
        <dbReference type="ARBA" id="ARBA00022989"/>
    </source>
</evidence>
<dbReference type="EMBL" id="JAATJA010000002">
    <property type="protein sequence ID" value="NJB67968.1"/>
    <property type="molecule type" value="Genomic_DNA"/>
</dbReference>
<dbReference type="GO" id="GO:0032153">
    <property type="term" value="C:cell division site"/>
    <property type="evidence" value="ECO:0007669"/>
    <property type="project" value="TreeGrafter"/>
</dbReference>
<feature type="domain" description="ABC3 transporter permease C-terminal" evidence="8">
    <location>
        <begin position="180"/>
        <end position="290"/>
    </location>
</feature>
<evidence type="ECO:0000256" key="7">
    <source>
        <dbReference type="SAM" id="Phobius"/>
    </source>
</evidence>
<comment type="similarity">
    <text evidence="6">Belongs to the ABC-4 integral membrane protein family. FtsX subfamily.</text>
</comment>
<feature type="transmembrane region" description="Helical" evidence="7">
    <location>
        <begin position="271"/>
        <end position="289"/>
    </location>
</feature>
<comment type="subcellular location">
    <subcellularLocation>
        <location evidence="1">Cell membrane</location>
        <topology evidence="1">Multi-pass membrane protein</topology>
    </subcellularLocation>
</comment>
<feature type="transmembrane region" description="Helical" evidence="7">
    <location>
        <begin position="175"/>
        <end position="196"/>
    </location>
</feature>
<dbReference type="RefSeq" id="WP_167941073.1">
    <property type="nucleotide sequence ID" value="NZ_JAATJA010000002.1"/>
</dbReference>
<dbReference type="GO" id="GO:0005886">
    <property type="term" value="C:plasma membrane"/>
    <property type="evidence" value="ECO:0007669"/>
    <property type="project" value="UniProtKB-SubCell"/>
</dbReference>
<dbReference type="Proteomes" id="UP000580856">
    <property type="component" value="Unassembled WGS sequence"/>
</dbReference>
<evidence type="ECO:0000259" key="8">
    <source>
        <dbReference type="Pfam" id="PF02687"/>
    </source>
</evidence>
<dbReference type="InterPro" id="IPR004513">
    <property type="entry name" value="FtsX"/>
</dbReference>
<feature type="transmembrane region" description="Helical" evidence="7">
    <location>
        <begin position="217"/>
        <end position="242"/>
    </location>
</feature>
<evidence type="ECO:0000313" key="10">
    <source>
        <dbReference type="Proteomes" id="UP000580856"/>
    </source>
</evidence>
<dbReference type="PIRSF" id="PIRSF003097">
    <property type="entry name" value="FtsX"/>
    <property type="match status" value="1"/>
</dbReference>
<reference evidence="9 10" key="1">
    <citation type="submission" date="2020-03" db="EMBL/GenBank/DDBJ databases">
        <title>Genomic Encyclopedia of Type Strains, Phase IV (KMG-IV): sequencing the most valuable type-strain genomes for metagenomic binning, comparative biology and taxonomic classification.</title>
        <authorList>
            <person name="Goeker M."/>
        </authorList>
    </citation>
    <scope>NUCLEOTIDE SEQUENCE [LARGE SCALE GENOMIC DNA]</scope>
    <source>
        <strain evidence="9 10">DSM 24233</strain>
    </source>
</reference>
<keyword evidence="10" id="KW-1185">Reference proteome</keyword>
<keyword evidence="6 9" id="KW-0132">Cell division</keyword>
<evidence type="ECO:0000256" key="3">
    <source>
        <dbReference type="ARBA" id="ARBA00022692"/>
    </source>
</evidence>
<name>A0A846QIB4_9BACT</name>
<protein>
    <recommendedName>
        <fullName evidence="6">Cell division protein FtsX</fullName>
    </recommendedName>
</protein>
<keyword evidence="4 7" id="KW-1133">Transmembrane helix</keyword>
<evidence type="ECO:0000256" key="2">
    <source>
        <dbReference type="ARBA" id="ARBA00022475"/>
    </source>
</evidence>
<keyword evidence="3 7" id="KW-0812">Transmembrane</keyword>
<keyword evidence="5 6" id="KW-0472">Membrane</keyword>
<accession>A0A846QIB4</accession>
<evidence type="ECO:0000256" key="6">
    <source>
        <dbReference type="PIRNR" id="PIRNR003097"/>
    </source>
</evidence>
<keyword evidence="2 6" id="KW-1003">Cell membrane</keyword>
<keyword evidence="6" id="KW-0131">Cell cycle</keyword>